<dbReference type="AlphaFoldDB" id="A0A165CQ84"/>
<proteinExistence type="predicted"/>
<dbReference type="EMBL" id="KV426299">
    <property type="protein sequence ID" value="KZV82888.1"/>
    <property type="molecule type" value="Genomic_DNA"/>
</dbReference>
<keyword evidence="3" id="KW-1185">Reference proteome</keyword>
<sequence>MPLSKEDTLFPSLRSRLSTASRLTEIANPDFTREAVRLEVESFTIELIRDLREFYKWNKREGTEYEIIHLPRRRRARRDECAQRGQECLPIPKCVQLTPEARGEIRVGLWWVFACNIIKDTPKNQDPYDEVRRVLDEEAVPVVRQHLDYLATVSAAEEGINENPHVGRNESPNLADNDYEPAQNRKSTTKPGSGAGGTTRRLRKKKKRSDKENDAPPVKKATKSVYIVPSAAGSSKRTPLLAVL</sequence>
<evidence type="ECO:0000256" key="1">
    <source>
        <dbReference type="SAM" id="MobiDB-lite"/>
    </source>
</evidence>
<evidence type="ECO:0000313" key="3">
    <source>
        <dbReference type="Proteomes" id="UP000077266"/>
    </source>
</evidence>
<feature type="region of interest" description="Disordered" evidence="1">
    <location>
        <begin position="156"/>
        <end position="244"/>
    </location>
</feature>
<gene>
    <name evidence="2" type="ORF">EXIGLDRAFT_332028</name>
</gene>
<name>A0A165CQ84_EXIGL</name>
<accession>A0A165CQ84</accession>
<dbReference type="InParanoid" id="A0A165CQ84"/>
<protein>
    <submittedName>
        <fullName evidence="2">Uncharacterized protein</fullName>
    </submittedName>
</protein>
<dbReference type="Proteomes" id="UP000077266">
    <property type="component" value="Unassembled WGS sequence"/>
</dbReference>
<organism evidence="2 3">
    <name type="scientific">Exidia glandulosa HHB12029</name>
    <dbReference type="NCBI Taxonomy" id="1314781"/>
    <lineage>
        <taxon>Eukaryota</taxon>
        <taxon>Fungi</taxon>
        <taxon>Dikarya</taxon>
        <taxon>Basidiomycota</taxon>
        <taxon>Agaricomycotina</taxon>
        <taxon>Agaricomycetes</taxon>
        <taxon>Auriculariales</taxon>
        <taxon>Exidiaceae</taxon>
        <taxon>Exidia</taxon>
    </lineage>
</organism>
<reference evidence="2 3" key="1">
    <citation type="journal article" date="2016" name="Mol. Biol. Evol.">
        <title>Comparative Genomics of Early-Diverging Mushroom-Forming Fungi Provides Insights into the Origins of Lignocellulose Decay Capabilities.</title>
        <authorList>
            <person name="Nagy L.G."/>
            <person name="Riley R."/>
            <person name="Tritt A."/>
            <person name="Adam C."/>
            <person name="Daum C."/>
            <person name="Floudas D."/>
            <person name="Sun H."/>
            <person name="Yadav J.S."/>
            <person name="Pangilinan J."/>
            <person name="Larsson K.H."/>
            <person name="Matsuura K."/>
            <person name="Barry K."/>
            <person name="Labutti K."/>
            <person name="Kuo R."/>
            <person name="Ohm R.A."/>
            <person name="Bhattacharya S.S."/>
            <person name="Shirouzu T."/>
            <person name="Yoshinaga Y."/>
            <person name="Martin F.M."/>
            <person name="Grigoriev I.V."/>
            <person name="Hibbett D.S."/>
        </authorList>
    </citation>
    <scope>NUCLEOTIDE SEQUENCE [LARGE SCALE GENOMIC DNA]</scope>
    <source>
        <strain evidence="2 3">HHB12029</strain>
    </source>
</reference>
<evidence type="ECO:0000313" key="2">
    <source>
        <dbReference type="EMBL" id="KZV82888.1"/>
    </source>
</evidence>